<evidence type="ECO:0000313" key="10">
    <source>
        <dbReference type="Proteomes" id="UP000048926"/>
    </source>
</evidence>
<feature type="domain" description="Dystroglycan-type cadherin-like" evidence="8">
    <location>
        <begin position="748"/>
        <end position="846"/>
    </location>
</feature>
<dbReference type="GO" id="GO:0005509">
    <property type="term" value="F:calcium ion binding"/>
    <property type="evidence" value="ECO:0007669"/>
    <property type="project" value="InterPro"/>
</dbReference>
<accession>A0A0M6YDJ4</accession>
<dbReference type="GO" id="GO:0005576">
    <property type="term" value="C:extracellular region"/>
    <property type="evidence" value="ECO:0007669"/>
    <property type="project" value="UniProtKB-SubCell"/>
</dbReference>
<evidence type="ECO:0000256" key="2">
    <source>
        <dbReference type="ARBA" id="ARBA00004613"/>
    </source>
</evidence>
<sequence length="1550" mass="163003">MANETYQTIRYTDNNNPDIHFDFYVSDAFGEDTATIIDALREILKTETGSQLINKTRYGNTNFYFDLHPESSGYSKPEDRIYLAATLFQAPDYFINEKGILEDFSLIRVLAHELSHQVLSTRDPNEIYNIDFSHPNTAYETFNANANADTLGEAVTFENQLIKEMYGEAASVRTQYFDTTGYYRTDLFKALDIESISSYVTNGPIESTKTGYDSNLSPVELIRSDSFDDLNDLLIGVGGVDHLISGGGDDYLFGGDDDDLLLAGNDQDVLVGGRGNDFLLGGNGQDFLEGGAGNDVLIGSGVDNLEEFGRFLQGDPILSYGYDYYDDLSRDVLDGGVGVDLYQFQQLERHRNVVYSWLAGSQSYAECDSVIGWEPTEFGIDFRFIKDLEVSVFDNLDVIRDIDGYGTILGVTSTLYSSETPEVAEYLTRFSGSSFVVVDSGNPSVFIENSDPNVTQLNGLPYLGGNLVYLHDNNLYFYTYGRSLSAPGEIDDNRVGYFARFVIEDFVNGDFDIYLDNGKDEAIGPNHGSNNNDTVQLTPRENGKGALFGAEAGDDTVIGTYDGDKIRAGAGNDHIDAGAGDDTVFGEDGSDQIFGGSGEDFLNGGNGEDTVFGGLGNDQLIGGSGSDTYFDVGGSDTYLYNLGDGNDQIFDSGTAEEQDSLILTGVTIDDIVLSRTGSNLTSLKVRIVSTDEVIIVSNQFALSGIDEVKHGIEKLVLRSADDEQEVIYTAAELSAMATSEVPANIGPVAKTPTPNQTVLEDNVWTFAVSESAFADADGDTLIYSAALADGSALPAWLNFDAGTRTFQGTPPQDFNGMLSLKVVASDGMASVEEVFELVINPVNDVPVVASLIADQSIPEGTAWGFTVPADTFNDADGDVLSFSATLSDGSPLPSWLSFDASTKTFSGTPPQNTAGTLSLKVIAFDGTTSVADEFSLVIEPADLTPVTLTGTSGDDDFTYNLGDGNVAIVEGANMGGGDRLLLGAGITVASVTVSRSGSDGNNAMLHFADGGQVELIGQFAEGWLRGIEQVVFEDGTIWDTHSLANLIFDQLATEGDDQISGFADGSGTMKGLGGNDTLEGTAATERIEGGAGNDIINGNGGGDSLFGNDGDDQISGGDGVQFIDGGAGHDVIDGGNGNDIIWSRDGDDEISVGFGDDFVNAGAGNDTIIFKAGETGHNTIGGFAAGAGSDDVLQFDVSVFADFAAALAAASDDGTNTTITVDANTSVTLENVLVSQLHADDFQLVSQDATTTLTGTSGDDDFTYNLGDGNVAIVEGANMGGGDRLLLGAGITVASVTVSRSGSDGNNAMLHFADGGQVELIGQFAEGWLRGIEQVVFEDGTIWDTHSLANLIFDQLATEGDDQISGFADGSGTMKGLGGNDTLEGTAATERIEGGAGNDIINGNGGGDSLFGNDGDDQISGGDGVQFIDGGAGHDVIDGGNGNDIIWSRDGDDEISVGFGDDFVNAGAGNDTIIFKAGETGHNTIGGFAAGAGSDDVLQFDVSVFADFAAALAAASDDGTNTTITVDANTSVTLENVLVSQLHQDDFQFV</sequence>
<evidence type="ECO:0000256" key="3">
    <source>
        <dbReference type="ARBA" id="ARBA00022525"/>
    </source>
</evidence>
<keyword evidence="10" id="KW-1185">Reference proteome</keyword>
<dbReference type="InterPro" id="IPR018511">
    <property type="entry name" value="Hemolysin-typ_Ca-bd_CS"/>
</dbReference>
<dbReference type="PANTHER" id="PTHR38340">
    <property type="entry name" value="S-LAYER PROTEIN"/>
    <property type="match status" value="1"/>
</dbReference>
<dbReference type="RefSeq" id="WP_082444817.1">
    <property type="nucleotide sequence ID" value="NZ_CXST01000009.1"/>
</dbReference>
<dbReference type="InterPro" id="IPR050557">
    <property type="entry name" value="RTX_toxin/Mannuronan_C5-epim"/>
</dbReference>
<keyword evidence="4" id="KW-0800">Toxin</keyword>
<dbReference type="SMART" id="SM00736">
    <property type="entry name" value="CADG"/>
    <property type="match status" value="2"/>
</dbReference>
<dbReference type="InterPro" id="IPR003995">
    <property type="entry name" value="RTX_toxin_determinant-A"/>
</dbReference>
<dbReference type="Gene3D" id="2.150.10.10">
    <property type="entry name" value="Serralysin-like metalloprotease, C-terminal"/>
    <property type="match status" value="7"/>
</dbReference>
<proteinExistence type="predicted"/>
<dbReference type="Pfam" id="PF00353">
    <property type="entry name" value="HemolysinCabind"/>
    <property type="match status" value="8"/>
</dbReference>
<feature type="domain" description="Dystroglycan-type cadherin-like" evidence="8">
    <location>
        <begin position="847"/>
        <end position="945"/>
    </location>
</feature>
<comment type="subcellular location">
    <subcellularLocation>
        <location evidence="1">Membrane</location>
    </subcellularLocation>
    <subcellularLocation>
        <location evidence="2">Secreted</location>
    </subcellularLocation>
</comment>
<dbReference type="EMBL" id="CXST01000009">
    <property type="protein sequence ID" value="CTQ47573.1"/>
    <property type="molecule type" value="Genomic_DNA"/>
</dbReference>
<evidence type="ECO:0000256" key="4">
    <source>
        <dbReference type="ARBA" id="ARBA00022656"/>
    </source>
</evidence>
<dbReference type="SUPFAM" id="SSF49313">
    <property type="entry name" value="Cadherin-like"/>
    <property type="match status" value="2"/>
</dbReference>
<gene>
    <name evidence="9" type="primary">lktA</name>
    <name evidence="9" type="ORF">LAL4801_06035</name>
</gene>
<evidence type="ECO:0000256" key="7">
    <source>
        <dbReference type="ARBA" id="ARBA00023136"/>
    </source>
</evidence>
<keyword evidence="3" id="KW-0964">Secreted</keyword>
<name>A0A0M6YDJ4_9HYPH</name>
<dbReference type="InterPro" id="IPR015919">
    <property type="entry name" value="Cadherin-like_sf"/>
</dbReference>
<dbReference type="InterPro" id="IPR006644">
    <property type="entry name" value="Cadg"/>
</dbReference>
<dbReference type="Pfam" id="PF05345">
    <property type="entry name" value="He_PIG"/>
    <property type="match status" value="2"/>
</dbReference>
<dbReference type="PRINTS" id="PR00313">
    <property type="entry name" value="CABNDNGRPT"/>
</dbReference>
<keyword evidence="7" id="KW-0472">Membrane</keyword>
<evidence type="ECO:0000256" key="1">
    <source>
        <dbReference type="ARBA" id="ARBA00004370"/>
    </source>
</evidence>
<dbReference type="Gene3D" id="2.60.40.10">
    <property type="entry name" value="Immunoglobulins"/>
    <property type="match status" value="2"/>
</dbReference>
<reference evidence="10" key="1">
    <citation type="submission" date="2015-07" db="EMBL/GenBank/DDBJ databases">
        <authorList>
            <person name="Rodrigo-Torres Lidia"/>
            <person name="Arahal R.David."/>
        </authorList>
    </citation>
    <scope>NUCLEOTIDE SEQUENCE [LARGE SCALE GENOMIC DNA]</scope>
    <source>
        <strain evidence="10">CECT 4801</strain>
    </source>
</reference>
<dbReference type="PROSITE" id="PS00330">
    <property type="entry name" value="HEMOLYSIN_CALCIUM"/>
    <property type="match status" value="3"/>
</dbReference>
<protein>
    <submittedName>
        <fullName evidence="9">Leukotoxin</fullName>
    </submittedName>
</protein>
<dbReference type="Proteomes" id="UP000048926">
    <property type="component" value="Unassembled WGS sequence"/>
</dbReference>
<dbReference type="OrthoDB" id="8479154at2"/>
<dbReference type="InterPro" id="IPR013783">
    <property type="entry name" value="Ig-like_fold"/>
</dbReference>
<evidence type="ECO:0000313" key="9">
    <source>
        <dbReference type="EMBL" id="CTQ47573.1"/>
    </source>
</evidence>
<dbReference type="SUPFAM" id="SSF51120">
    <property type="entry name" value="beta-Roll"/>
    <property type="match status" value="4"/>
</dbReference>
<dbReference type="InterPro" id="IPR011049">
    <property type="entry name" value="Serralysin-like_metalloprot_C"/>
</dbReference>
<dbReference type="PRINTS" id="PR01488">
    <property type="entry name" value="RTXTOXINA"/>
</dbReference>
<keyword evidence="5" id="KW-0677">Repeat</keyword>
<evidence type="ECO:0000256" key="6">
    <source>
        <dbReference type="ARBA" id="ARBA00023026"/>
    </source>
</evidence>
<evidence type="ECO:0000259" key="8">
    <source>
        <dbReference type="SMART" id="SM00736"/>
    </source>
</evidence>
<dbReference type="GO" id="GO:0090729">
    <property type="term" value="F:toxin activity"/>
    <property type="evidence" value="ECO:0007669"/>
    <property type="project" value="UniProtKB-KW"/>
</dbReference>
<dbReference type="PANTHER" id="PTHR38340:SF1">
    <property type="entry name" value="S-LAYER PROTEIN"/>
    <property type="match status" value="1"/>
</dbReference>
<organism evidence="9 10">
    <name type="scientific">Roseibium aggregatum</name>
    <dbReference type="NCBI Taxonomy" id="187304"/>
    <lineage>
        <taxon>Bacteria</taxon>
        <taxon>Pseudomonadati</taxon>
        <taxon>Pseudomonadota</taxon>
        <taxon>Alphaproteobacteria</taxon>
        <taxon>Hyphomicrobiales</taxon>
        <taxon>Stappiaceae</taxon>
        <taxon>Roseibium</taxon>
    </lineage>
</organism>
<evidence type="ECO:0000256" key="5">
    <source>
        <dbReference type="ARBA" id="ARBA00022737"/>
    </source>
</evidence>
<dbReference type="GO" id="GO:0016020">
    <property type="term" value="C:membrane"/>
    <property type="evidence" value="ECO:0007669"/>
    <property type="project" value="UniProtKB-SubCell"/>
</dbReference>
<dbReference type="InterPro" id="IPR001343">
    <property type="entry name" value="Hemolysn_Ca-bd"/>
</dbReference>
<keyword evidence="6" id="KW-0843">Virulence</keyword>